<dbReference type="Proteomes" id="UP000198773">
    <property type="component" value="Unassembled WGS sequence"/>
</dbReference>
<dbReference type="NCBIfam" id="TIGR02292">
    <property type="entry name" value="ygfB_yecA"/>
    <property type="match status" value="1"/>
</dbReference>
<accession>A0A1H4EUX7</accession>
<dbReference type="SUPFAM" id="SSF101327">
    <property type="entry name" value="YgfB-like"/>
    <property type="match status" value="1"/>
</dbReference>
<name>A0A1H4EUX7_ALKAM</name>
<dbReference type="OrthoDB" id="9783391at2"/>
<evidence type="ECO:0008006" key="4">
    <source>
        <dbReference type="Google" id="ProtNLM"/>
    </source>
</evidence>
<dbReference type="Pfam" id="PF03695">
    <property type="entry name" value="UPF0149"/>
    <property type="match status" value="1"/>
</dbReference>
<dbReference type="EMBL" id="FNRM01000008">
    <property type="protein sequence ID" value="SEA88736.1"/>
    <property type="molecule type" value="Genomic_DNA"/>
</dbReference>
<dbReference type="RefSeq" id="WP_091344163.1">
    <property type="nucleotide sequence ID" value="NZ_FNRM01000008.1"/>
</dbReference>
<dbReference type="InterPro" id="IPR036255">
    <property type="entry name" value="YgfB-like_sf"/>
</dbReference>
<dbReference type="InterPro" id="IPR011978">
    <property type="entry name" value="YgfB-like"/>
</dbReference>
<evidence type="ECO:0000313" key="3">
    <source>
        <dbReference type="Proteomes" id="UP000198773"/>
    </source>
</evidence>
<gene>
    <name evidence="2" type="ORF">SAMN04488051_1089</name>
</gene>
<evidence type="ECO:0000256" key="1">
    <source>
        <dbReference type="ARBA" id="ARBA00038308"/>
    </source>
</evidence>
<dbReference type="PANTHER" id="PTHR37528">
    <property type="entry name" value="UPF0149 PROTEIN YGFB"/>
    <property type="match status" value="1"/>
</dbReference>
<keyword evidence="3" id="KW-1185">Reference proteome</keyword>
<dbReference type="GO" id="GO:0005829">
    <property type="term" value="C:cytosol"/>
    <property type="evidence" value="ECO:0007669"/>
    <property type="project" value="TreeGrafter"/>
</dbReference>
<reference evidence="2 3" key="1">
    <citation type="submission" date="2016-10" db="EMBL/GenBank/DDBJ databases">
        <authorList>
            <person name="de Groot N.N."/>
        </authorList>
    </citation>
    <scope>NUCLEOTIDE SEQUENCE [LARGE SCALE GENOMIC DNA]</scope>
    <source>
        <strain evidence="2 3">CGMCC 1.3430</strain>
    </source>
</reference>
<evidence type="ECO:0000313" key="2">
    <source>
        <dbReference type="EMBL" id="SEA88736.1"/>
    </source>
</evidence>
<protein>
    <recommendedName>
        <fullName evidence="4">YecA family protein</fullName>
    </recommendedName>
</protein>
<dbReference type="STRING" id="152573.SAMN04488051_1089"/>
<dbReference type="PANTHER" id="PTHR37528:SF1">
    <property type="entry name" value="UPF0149 PROTEIN YGFB"/>
    <property type="match status" value="1"/>
</dbReference>
<organism evidence="2 3">
    <name type="scientific">Alkalimonas amylolytica</name>
    <dbReference type="NCBI Taxonomy" id="152573"/>
    <lineage>
        <taxon>Bacteria</taxon>
        <taxon>Pseudomonadati</taxon>
        <taxon>Pseudomonadota</taxon>
        <taxon>Gammaproteobacteria</taxon>
        <taxon>Alkalimonas</taxon>
    </lineage>
</organism>
<comment type="similarity">
    <text evidence="1">Belongs to the UPF0149 family.</text>
</comment>
<dbReference type="AlphaFoldDB" id="A0A1H4EUX7"/>
<proteinExistence type="inferred from homology"/>
<dbReference type="Gene3D" id="1.20.120.740">
    <property type="entry name" value="YgfB uncharacterised protein family UPF0149, PF03695"/>
    <property type="match status" value="1"/>
</dbReference>
<sequence>MPTPYIMPYEQWLLRMEESQLMASPAELHGLISGLLSAGVQAEQKQILPVLYDFLNDSQAVPVAVQKQIVELIEKTAEQLQHSDYAFALLLPSDDDSLIERLEAVVEWCQAFLVGFAVLQTDLSLVPDDIREAVNQLTEITRLDVHSSSDFSEQENEESYYLVLEHIRILALNCFHEVGLKYQQGAAPKKTLH</sequence>